<dbReference type="Pfam" id="PF00429">
    <property type="entry name" value="TLV_coat"/>
    <property type="match status" value="1"/>
</dbReference>
<reference evidence="2" key="2">
    <citation type="submission" date="2025-09" db="UniProtKB">
        <authorList>
            <consortium name="Ensembl"/>
        </authorList>
    </citation>
    <scope>IDENTIFICATION</scope>
</reference>
<evidence type="ECO:0000313" key="2">
    <source>
        <dbReference type="Ensembl" id="ENSCJPP00005005234.1"/>
    </source>
</evidence>
<dbReference type="GeneTree" id="ENSGT00940000165291"/>
<dbReference type="Proteomes" id="UP000694412">
    <property type="component" value="Unassembled WGS sequence"/>
</dbReference>
<dbReference type="PANTHER" id="PTHR10424">
    <property type="entry name" value="VIRAL ENVELOPE PROTEIN"/>
    <property type="match status" value="1"/>
</dbReference>
<dbReference type="Gene3D" id="1.10.287.210">
    <property type="match status" value="1"/>
</dbReference>
<sequence length="341" mass="38862">MLPGFNNLCCHKFSIAYPRDGFKLVHTHWQEVKWGPMSWRDTGRYAQQMRHRRSLQPHVSYELGHYRYWTDNSHVSIMQSFAQNLNVSDCWICSALPRSVAHGVNLIGIPIHVNTTIGHIWNTTILRSNFTTHALSLAHTRLENNTYIHCVENRDSTGTYLGNWTLRCDNLTAIKNRNQLILSLPGAYWLCGEHAYKILPKKWRGRCTLGLVVPDMEIIPREINGTLWHRSFYGRTKRTILNPLIERPTGFHAFVRWFIPGLGVSELERAILNVSGEVEKLANATAYGLLTIQGELTNLSKVVLQNRMALDMLLASQGGVCTVLNASCCMYVDQTENCVQV</sequence>
<reference evidence="2" key="1">
    <citation type="submission" date="2025-08" db="UniProtKB">
        <authorList>
            <consortium name="Ensembl"/>
        </authorList>
    </citation>
    <scope>IDENTIFICATION</scope>
</reference>
<name>A0A8C2SZ98_COTJA</name>
<protein>
    <submittedName>
        <fullName evidence="2">Uncharacterized protein</fullName>
    </submittedName>
</protein>
<evidence type="ECO:0000313" key="3">
    <source>
        <dbReference type="Proteomes" id="UP000694412"/>
    </source>
</evidence>
<keyword evidence="3" id="KW-1185">Reference proteome</keyword>
<dbReference type="AlphaFoldDB" id="A0A8C2SZ98"/>
<dbReference type="SUPFAM" id="SSF58069">
    <property type="entry name" value="Virus ectodomain"/>
    <property type="match status" value="1"/>
</dbReference>
<dbReference type="PANTHER" id="PTHR10424:SF73">
    <property type="entry name" value="ENDOGENOUS RETROVIRUS GROUP FC1 ENV POLYPROTEIN-RELATED"/>
    <property type="match status" value="1"/>
</dbReference>
<organism evidence="2 3">
    <name type="scientific">Coturnix japonica</name>
    <name type="common">Japanese quail</name>
    <name type="synonym">Coturnix coturnix japonica</name>
    <dbReference type="NCBI Taxonomy" id="93934"/>
    <lineage>
        <taxon>Eukaryota</taxon>
        <taxon>Metazoa</taxon>
        <taxon>Chordata</taxon>
        <taxon>Craniata</taxon>
        <taxon>Vertebrata</taxon>
        <taxon>Euteleostomi</taxon>
        <taxon>Archelosauria</taxon>
        <taxon>Archosauria</taxon>
        <taxon>Dinosauria</taxon>
        <taxon>Saurischia</taxon>
        <taxon>Theropoda</taxon>
        <taxon>Coelurosauria</taxon>
        <taxon>Aves</taxon>
        <taxon>Neognathae</taxon>
        <taxon>Galloanserae</taxon>
        <taxon>Galliformes</taxon>
        <taxon>Phasianidae</taxon>
        <taxon>Perdicinae</taxon>
        <taxon>Coturnix</taxon>
    </lineage>
</organism>
<accession>A0A8C2SZ98</accession>
<proteinExistence type="predicted"/>
<evidence type="ECO:0000256" key="1">
    <source>
        <dbReference type="ARBA" id="ARBA00023157"/>
    </source>
</evidence>
<dbReference type="InterPro" id="IPR018154">
    <property type="entry name" value="TLV/ENV_coat_polyprotein"/>
</dbReference>
<dbReference type="Ensembl" id="ENSCJPT00005008556.1">
    <property type="protein sequence ID" value="ENSCJPP00005005234.1"/>
    <property type="gene ID" value="ENSCJPG00005005052.1"/>
</dbReference>
<keyword evidence="1" id="KW-1015">Disulfide bond</keyword>